<dbReference type="EMBL" id="QZAN01000293">
    <property type="protein sequence ID" value="THW54100.1"/>
    <property type="molecule type" value="Genomic_DNA"/>
</dbReference>
<feature type="compositionally biased region" description="Acidic residues" evidence="1">
    <location>
        <begin position="151"/>
        <end position="168"/>
    </location>
</feature>
<sequence length="263" mass="30236">MLRSSCKTSTNHITMAAPAPGPPPPAGLLDDDDTLPPLKRLDENVLHTTQDSTKELAGRIFKAEGITRDAFMKSDIVAKNRLMYRASMIITHVPGYMSRLRTSVPLKDENPFIEKDTMAFRAIYNCLTENKDVLGRVMKHFEWAEKMNAQENEEETEWETYEDIDEEVEKTKEKPEESETEENNQDWDGPAGDDAYSLICKLLADNPEVTEVFIREVERKCGFGEEHVMVLNSLNEWAVVRERLATVFRRRSDSSGRLYHYRT</sequence>
<reference evidence="2 3" key="1">
    <citation type="submission" date="2018-10" db="EMBL/GenBank/DDBJ databases">
        <title>Fifty Aureobasidium pullulans genomes reveal a recombining polyextremotolerant generalist.</title>
        <authorList>
            <person name="Gostincar C."/>
            <person name="Turk M."/>
            <person name="Zajc J."/>
            <person name="Gunde-Cimerman N."/>
        </authorList>
    </citation>
    <scope>NUCLEOTIDE SEQUENCE [LARGE SCALE GENOMIC DNA]</scope>
    <source>
        <strain evidence="2 3">EXF-10751</strain>
    </source>
</reference>
<evidence type="ECO:0000313" key="3">
    <source>
        <dbReference type="Proteomes" id="UP000310421"/>
    </source>
</evidence>
<evidence type="ECO:0000313" key="2">
    <source>
        <dbReference type="EMBL" id="THW54100.1"/>
    </source>
</evidence>
<name>A0A4S8YSN9_AURPU</name>
<proteinExistence type="predicted"/>
<dbReference type="AlphaFoldDB" id="A0A4S8YSN9"/>
<feature type="region of interest" description="Disordered" evidence="1">
    <location>
        <begin position="150"/>
        <end position="191"/>
    </location>
</feature>
<protein>
    <submittedName>
        <fullName evidence="2">Uncharacterized protein</fullName>
    </submittedName>
</protein>
<evidence type="ECO:0000256" key="1">
    <source>
        <dbReference type="SAM" id="MobiDB-lite"/>
    </source>
</evidence>
<accession>A0A4S8YSN9</accession>
<comment type="caution">
    <text evidence="2">The sequence shown here is derived from an EMBL/GenBank/DDBJ whole genome shotgun (WGS) entry which is preliminary data.</text>
</comment>
<gene>
    <name evidence="2" type="ORF">D6D20_10446</name>
</gene>
<feature type="region of interest" description="Disordered" evidence="1">
    <location>
        <begin position="1"/>
        <end position="34"/>
    </location>
</feature>
<feature type="compositionally biased region" description="Polar residues" evidence="1">
    <location>
        <begin position="1"/>
        <end position="13"/>
    </location>
</feature>
<organism evidence="2 3">
    <name type="scientific">Aureobasidium pullulans</name>
    <name type="common">Black yeast</name>
    <name type="synonym">Pullularia pullulans</name>
    <dbReference type="NCBI Taxonomy" id="5580"/>
    <lineage>
        <taxon>Eukaryota</taxon>
        <taxon>Fungi</taxon>
        <taxon>Dikarya</taxon>
        <taxon>Ascomycota</taxon>
        <taxon>Pezizomycotina</taxon>
        <taxon>Dothideomycetes</taxon>
        <taxon>Dothideomycetidae</taxon>
        <taxon>Dothideales</taxon>
        <taxon>Saccotheciaceae</taxon>
        <taxon>Aureobasidium</taxon>
    </lineage>
</organism>
<dbReference type="Proteomes" id="UP000310421">
    <property type="component" value="Unassembled WGS sequence"/>
</dbReference>